<dbReference type="SUPFAM" id="SSF48452">
    <property type="entry name" value="TPR-like"/>
    <property type="match status" value="2"/>
</dbReference>
<dbReference type="Proteomes" id="UP000241890">
    <property type="component" value="Unassembled WGS sequence"/>
</dbReference>
<dbReference type="InterPro" id="IPR011990">
    <property type="entry name" value="TPR-like_helical_dom_sf"/>
</dbReference>
<feature type="compositionally biased region" description="Low complexity" evidence="1">
    <location>
        <begin position="160"/>
        <end position="169"/>
    </location>
</feature>
<keyword evidence="3" id="KW-1185">Reference proteome</keyword>
<dbReference type="Pfam" id="PF13424">
    <property type="entry name" value="TPR_12"/>
    <property type="match status" value="2"/>
</dbReference>
<feature type="region of interest" description="Disordered" evidence="1">
    <location>
        <begin position="714"/>
        <end position="793"/>
    </location>
</feature>
<feature type="compositionally biased region" description="Low complexity" evidence="1">
    <location>
        <begin position="737"/>
        <end position="751"/>
    </location>
</feature>
<dbReference type="PANTHER" id="PTHR46082">
    <property type="entry name" value="ATP/GTP-BINDING PROTEIN-RELATED"/>
    <property type="match status" value="1"/>
</dbReference>
<accession>A0A2R5GS42</accession>
<dbReference type="InterPro" id="IPR053137">
    <property type="entry name" value="NLR-like"/>
</dbReference>
<feature type="compositionally biased region" description="Low complexity" evidence="1">
    <location>
        <begin position="768"/>
        <end position="781"/>
    </location>
</feature>
<feature type="region of interest" description="Disordered" evidence="1">
    <location>
        <begin position="138"/>
        <end position="185"/>
    </location>
</feature>
<feature type="compositionally biased region" description="Acidic residues" evidence="1">
    <location>
        <begin position="138"/>
        <end position="147"/>
    </location>
</feature>
<sequence length="793" mass="88753">MEADSSHGDGPAGTSKTPSLAGGSDSEGFEWSSDEVDSIDEPTDLTERGVSIDVLMDLLIEHDLENLSTREVVERFVLPQTADYGCSLSGLMKRSFPQSVGRATHYVIHPWDCNFGRLVRALMSVDNSYRHGGVAEYEDEDDDADEHYDDHHHQHHHHQQQQQQQQQQHLHQHLHHEGGTEFSGEAGVATGEHIDHDVISQYQQHQQQREFNAAHGGANDHTLAHGSDATFTAGDDGSHQGLLRETGGVVRKRQRRQQQRPHALFWIDIFAIDQHLHLEGYAREDVWLHRDQLLQSVRSLIETIPYACLFMDPGSAPVLVKRSWCLYESMQAVFHESKFVLAYCPETSETSKQLHPAIEDFGAAVEAFTPDFATSETTLPQDKEWLLSAVAAAHPSGFRWLNEKVGQVMLHALAQEVLNDLYGAHPDLDFAPVQSFHQLAALLEALVCVEQANVQYVRALDLARDQVGEDHTTTLAIAHDLACLQAKHFFAFAQAEELLRATLDAREHRLGKHHPDTMESALALARLLQAQNRVDEAEKLFRETLERSLVEHGFAHRQSLVAANLLALLLQQRGEHFEAYILLARTLSVGMKVLGRHHLDVLVWRNNLAVLLQDMDVLHVAESLFRKALVDCESALGQEHPQTLDIVYNLGQCLWQQAKLRGAETCFRRELVGCQTIYGPGHRDTIRSIRNMAEFLASEGRRDEAEKYLRELEAIEGSGRGTPESARERRSLHRHFSSNLSVSSGSSRSSSRFNELLKRDTDGDTDGDSLSPSSAASVSSSRNLLGATRAYSS</sequence>
<dbReference type="Gene3D" id="1.25.40.10">
    <property type="entry name" value="Tetratricopeptide repeat domain"/>
    <property type="match status" value="2"/>
</dbReference>
<name>A0A2R5GS42_9STRA</name>
<dbReference type="InParanoid" id="A0A2R5GS42"/>
<dbReference type="OrthoDB" id="771227at2759"/>
<comment type="caution">
    <text evidence="2">The sequence shown here is derived from an EMBL/GenBank/DDBJ whole genome shotgun (WGS) entry which is preliminary data.</text>
</comment>
<organism evidence="2 3">
    <name type="scientific">Hondaea fermentalgiana</name>
    <dbReference type="NCBI Taxonomy" id="2315210"/>
    <lineage>
        <taxon>Eukaryota</taxon>
        <taxon>Sar</taxon>
        <taxon>Stramenopiles</taxon>
        <taxon>Bigyra</taxon>
        <taxon>Labyrinthulomycetes</taxon>
        <taxon>Thraustochytrida</taxon>
        <taxon>Thraustochytriidae</taxon>
        <taxon>Hondaea</taxon>
    </lineage>
</organism>
<dbReference type="AlphaFoldDB" id="A0A2R5GS42"/>
<evidence type="ECO:0000313" key="2">
    <source>
        <dbReference type="EMBL" id="GBG32578.1"/>
    </source>
</evidence>
<reference evidence="2 3" key="1">
    <citation type="submission" date="2017-12" db="EMBL/GenBank/DDBJ databases">
        <title>Sequencing, de novo assembly and annotation of complete genome of a new Thraustochytrid species, strain FCC1311.</title>
        <authorList>
            <person name="Sedici K."/>
            <person name="Godart F."/>
            <person name="Aiese Cigliano R."/>
            <person name="Sanseverino W."/>
            <person name="Barakat M."/>
            <person name="Ortet P."/>
            <person name="Marechal E."/>
            <person name="Cagnac O."/>
            <person name="Amato A."/>
        </authorList>
    </citation>
    <scope>NUCLEOTIDE SEQUENCE [LARGE SCALE GENOMIC DNA]</scope>
</reference>
<evidence type="ECO:0000313" key="3">
    <source>
        <dbReference type="Proteomes" id="UP000241890"/>
    </source>
</evidence>
<gene>
    <name evidence="2" type="ORF">FCC1311_088032</name>
</gene>
<dbReference type="PANTHER" id="PTHR46082:SF6">
    <property type="entry name" value="AAA+ ATPASE DOMAIN-CONTAINING PROTEIN-RELATED"/>
    <property type="match status" value="1"/>
</dbReference>
<evidence type="ECO:0000256" key="1">
    <source>
        <dbReference type="SAM" id="MobiDB-lite"/>
    </source>
</evidence>
<protein>
    <submittedName>
        <fullName evidence="2">Kinesin light chain 3</fullName>
    </submittedName>
</protein>
<dbReference type="EMBL" id="BEYU01000125">
    <property type="protein sequence ID" value="GBG32578.1"/>
    <property type="molecule type" value="Genomic_DNA"/>
</dbReference>
<feature type="region of interest" description="Disordered" evidence="1">
    <location>
        <begin position="1"/>
        <end position="44"/>
    </location>
</feature>
<proteinExistence type="predicted"/>
<feature type="compositionally biased region" description="Acidic residues" evidence="1">
    <location>
        <begin position="32"/>
        <end position="44"/>
    </location>
</feature>